<sequence length="238" mass="27494">MSSRTAFDKLLTRVNVDGIKTLKDNVIKAVRRDVCYRENLSNSHLDKRSPRANNNAKQRGVLRNNDDTPMKHKVVQVGRGGQNYNNFLGQTYHEIQHNLFANHLLKIDESPSLTNLLHGINVNPDENRKGYLIRADGVELSSIEFCNVIDEISIFFLQKLGGLRPRQRVILSNQWRNTLESVYEYCLDILVYRNAMDWSIDNDLMSRNYNVWKDHVMVMISFAALMAVTEMLRKKSAP</sequence>
<reference evidence="2 3" key="1">
    <citation type="submission" date="2022-05" db="EMBL/GenBank/DDBJ databases">
        <authorList>
            <consortium name="Genoscope - CEA"/>
            <person name="William W."/>
        </authorList>
    </citation>
    <scope>NUCLEOTIDE SEQUENCE [LARGE SCALE GENOMIC DNA]</scope>
</reference>
<organism evidence="2 3">
    <name type="scientific">Porites lobata</name>
    <dbReference type="NCBI Taxonomy" id="104759"/>
    <lineage>
        <taxon>Eukaryota</taxon>
        <taxon>Metazoa</taxon>
        <taxon>Cnidaria</taxon>
        <taxon>Anthozoa</taxon>
        <taxon>Hexacorallia</taxon>
        <taxon>Scleractinia</taxon>
        <taxon>Fungiina</taxon>
        <taxon>Poritidae</taxon>
        <taxon>Porites</taxon>
    </lineage>
</organism>
<feature type="region of interest" description="Disordered" evidence="1">
    <location>
        <begin position="41"/>
        <end position="66"/>
    </location>
</feature>
<evidence type="ECO:0000313" key="2">
    <source>
        <dbReference type="EMBL" id="CAH3145163.1"/>
    </source>
</evidence>
<protein>
    <recommendedName>
        <fullName evidence="4">Gustatory receptor</fullName>
    </recommendedName>
</protein>
<gene>
    <name evidence="2" type="ORF">PLOB_00044386</name>
</gene>
<name>A0ABN8PJH7_9CNID</name>
<accession>A0ABN8PJH7</accession>
<keyword evidence="3" id="KW-1185">Reference proteome</keyword>
<dbReference type="Proteomes" id="UP001159405">
    <property type="component" value="Unassembled WGS sequence"/>
</dbReference>
<evidence type="ECO:0000313" key="3">
    <source>
        <dbReference type="Proteomes" id="UP001159405"/>
    </source>
</evidence>
<evidence type="ECO:0000256" key="1">
    <source>
        <dbReference type="SAM" id="MobiDB-lite"/>
    </source>
</evidence>
<evidence type="ECO:0008006" key="4">
    <source>
        <dbReference type="Google" id="ProtNLM"/>
    </source>
</evidence>
<comment type="caution">
    <text evidence="2">The sequence shown here is derived from an EMBL/GenBank/DDBJ whole genome shotgun (WGS) entry which is preliminary data.</text>
</comment>
<proteinExistence type="predicted"/>
<dbReference type="EMBL" id="CALNXK010000075">
    <property type="protein sequence ID" value="CAH3145163.1"/>
    <property type="molecule type" value="Genomic_DNA"/>
</dbReference>